<dbReference type="RefSeq" id="WP_007800894.1">
    <property type="nucleotide sequence ID" value="NZ_DS022276.1"/>
</dbReference>
<keyword evidence="1" id="KW-1133">Transmembrane helix</keyword>
<dbReference type="SUPFAM" id="SSF55073">
    <property type="entry name" value="Nucleotide cyclase"/>
    <property type="match status" value="1"/>
</dbReference>
<feature type="transmembrane region" description="Helical" evidence="1">
    <location>
        <begin position="126"/>
        <end position="145"/>
    </location>
</feature>
<dbReference type="SMART" id="SM00267">
    <property type="entry name" value="GGDEF"/>
    <property type="match status" value="1"/>
</dbReference>
<feature type="transmembrane region" description="Helical" evidence="1">
    <location>
        <begin position="221"/>
        <end position="239"/>
    </location>
</feature>
<feature type="transmembrane region" description="Helical" evidence="1">
    <location>
        <begin position="152"/>
        <end position="171"/>
    </location>
</feature>
<sequence length="443" mass="47221">MSVVRSSVFSFQRGNSRASGIPASHTTLRGVIWLRWAALSVVAFLCLMAIEGHVYAIPGLYAPVGAAVFSIPTVLATLLALAATLMQTPLRTVSRLEAVLWGMVIAVAVGAQVLHAQGLSFGAGEMGQNTALSFILLALGQLCFGRLREAPFGLTMMAMALPFLGLCGYLFAQPQMFGAMSLPTSVMLLGLGTAGMLRFMRRPLLRSAIGNSPVGRAARRLLLLWVGWLAISAVILRFVEPAFQSLTMFFVMVLSSVGVFTLVLYLAMLAESRHKLYAHRKGAVAQALLRDPESGLCGSEMARLFMATFGASAPVGIVLVGFETAGGDRDKMCPELRGSTLKTLAARLREVLRPEELLTRGTDDRLMILIRDVSGEEIEPRAARLLNAARGLEQNLQGVSVSVGAACSRRGDTAFGPALSRAQGALSEAERAGCNRVVLARAA</sequence>
<feature type="domain" description="GGDEF" evidence="2">
    <location>
        <begin position="313"/>
        <end position="442"/>
    </location>
</feature>
<organism evidence="3 4">
    <name type="scientific">Salipiger bermudensis (strain DSM 26914 / JCM 13377 / KCTC 12554 / HTCC2601)</name>
    <name type="common">Pelagibaca bermudensis</name>
    <dbReference type="NCBI Taxonomy" id="314265"/>
    <lineage>
        <taxon>Bacteria</taxon>
        <taxon>Pseudomonadati</taxon>
        <taxon>Pseudomonadota</taxon>
        <taxon>Alphaproteobacteria</taxon>
        <taxon>Rhodobacterales</taxon>
        <taxon>Roseobacteraceae</taxon>
        <taxon>Salipiger</taxon>
    </lineage>
</organism>
<evidence type="ECO:0000313" key="4">
    <source>
        <dbReference type="Proteomes" id="UP000006230"/>
    </source>
</evidence>
<feature type="transmembrane region" description="Helical" evidence="1">
    <location>
        <begin position="177"/>
        <end position="200"/>
    </location>
</feature>
<dbReference type="PROSITE" id="PS50887">
    <property type="entry name" value="GGDEF"/>
    <property type="match status" value="1"/>
</dbReference>
<keyword evidence="1" id="KW-0472">Membrane</keyword>
<accession>Q0FTI8</accession>
<comment type="caution">
    <text evidence="3">The sequence shown here is derived from an EMBL/GenBank/DDBJ whole genome shotgun (WGS) entry which is preliminary data.</text>
</comment>
<gene>
    <name evidence="3" type="ORF">R2601_26036</name>
</gene>
<evidence type="ECO:0000256" key="1">
    <source>
        <dbReference type="SAM" id="Phobius"/>
    </source>
</evidence>
<protein>
    <recommendedName>
        <fullName evidence="2">GGDEF domain-containing protein</fullName>
    </recommendedName>
</protein>
<feature type="transmembrane region" description="Helical" evidence="1">
    <location>
        <begin position="245"/>
        <end position="270"/>
    </location>
</feature>
<dbReference type="AlphaFoldDB" id="Q0FTI8"/>
<dbReference type="Pfam" id="PF00990">
    <property type="entry name" value="GGDEF"/>
    <property type="match status" value="1"/>
</dbReference>
<evidence type="ECO:0000313" key="3">
    <source>
        <dbReference type="EMBL" id="EAU47464.1"/>
    </source>
</evidence>
<reference evidence="3 4" key="1">
    <citation type="journal article" date="2010" name="J. Bacteriol.">
        <title>Genome sequences of Pelagibaca bermudensis HTCC2601T and Maritimibacter alkaliphilus HTCC2654T, the type strains of two marine Roseobacter genera.</title>
        <authorList>
            <person name="Thrash J.C."/>
            <person name="Cho J.C."/>
            <person name="Ferriera S."/>
            <person name="Johnson J."/>
            <person name="Vergin K.L."/>
            <person name="Giovannoni S.J."/>
        </authorList>
    </citation>
    <scope>NUCLEOTIDE SEQUENCE [LARGE SCALE GENOMIC DNA]</scope>
    <source>
        <strain evidence="4">DSM 26914 / JCM 13377 / KCTC 12554 / HTCC2601</strain>
    </source>
</reference>
<dbReference type="InterPro" id="IPR000160">
    <property type="entry name" value="GGDEF_dom"/>
</dbReference>
<dbReference type="InterPro" id="IPR029787">
    <property type="entry name" value="Nucleotide_cyclase"/>
</dbReference>
<dbReference type="Gene3D" id="3.30.70.270">
    <property type="match status" value="1"/>
</dbReference>
<evidence type="ECO:0000259" key="2">
    <source>
        <dbReference type="PROSITE" id="PS50887"/>
    </source>
</evidence>
<dbReference type="HOGENOM" id="CLU_617985_0_0_5"/>
<dbReference type="InterPro" id="IPR043128">
    <property type="entry name" value="Rev_trsase/Diguanyl_cyclase"/>
</dbReference>
<dbReference type="STRING" id="314265.R2601_26036"/>
<dbReference type="EMBL" id="AATQ01000006">
    <property type="protein sequence ID" value="EAU47464.1"/>
    <property type="molecule type" value="Genomic_DNA"/>
</dbReference>
<feature type="transmembrane region" description="Helical" evidence="1">
    <location>
        <begin position="32"/>
        <end position="50"/>
    </location>
</feature>
<dbReference type="eggNOG" id="COG3706">
    <property type="taxonomic scope" value="Bacteria"/>
</dbReference>
<dbReference type="Proteomes" id="UP000006230">
    <property type="component" value="Unassembled WGS sequence"/>
</dbReference>
<proteinExistence type="predicted"/>
<feature type="transmembrane region" description="Helical" evidence="1">
    <location>
        <begin position="98"/>
        <end position="114"/>
    </location>
</feature>
<keyword evidence="4" id="KW-1185">Reference proteome</keyword>
<keyword evidence="1" id="KW-0812">Transmembrane</keyword>
<name>Q0FTI8_SALBH</name>
<feature type="transmembrane region" description="Helical" evidence="1">
    <location>
        <begin position="62"/>
        <end position="86"/>
    </location>
</feature>